<dbReference type="Pfam" id="PF00378">
    <property type="entry name" value="ECH_1"/>
    <property type="match status" value="1"/>
</dbReference>
<dbReference type="SUPFAM" id="SSF52096">
    <property type="entry name" value="ClpP/crotonase"/>
    <property type="match status" value="1"/>
</dbReference>
<dbReference type="InterPro" id="IPR018376">
    <property type="entry name" value="Enoyl-CoA_hyd/isom_CS"/>
</dbReference>
<reference evidence="3 4" key="1">
    <citation type="submission" date="2015-12" db="EMBL/GenBank/DDBJ databases">
        <title>Genome sequence of Tistrella mobilis MCCC 1A02139.</title>
        <authorList>
            <person name="Lu L."/>
            <person name="Lai Q."/>
            <person name="Shao Z."/>
            <person name="Qian P."/>
        </authorList>
    </citation>
    <scope>NUCLEOTIDE SEQUENCE [LARGE SCALE GENOMIC DNA]</scope>
    <source>
        <strain evidence="3 4">MCCC 1A02139</strain>
    </source>
</reference>
<sequence length="267" mass="28163">MTGPLAIERRGAVAILRMQDQATRNALTDAMKTALADAVAGLEADPELRAVVLTGTGAAFSSGGDLKGMLARHRAAGGAGESPESIAGRFEVLHGWLRRLRDLPVPVISAVNGVAYGAGFGLALTADIVLASEEARFCASFCKLGAVPDFNLFCTLPRMAGVQRARMMFLTGREIGAREAEAWGIVMEVTAPDALEERAIAMAEALALASPLAVRWTKQVTGRAFDLDGEALLAAEARAQADCLTSAYHLEALDRFTRKLPPLFPGA</sequence>
<gene>
    <name evidence="3" type="ORF">AUP44_15435</name>
</gene>
<dbReference type="OrthoDB" id="9781757at2"/>
<proteinExistence type="inferred from homology"/>
<dbReference type="Gene3D" id="3.90.226.10">
    <property type="entry name" value="2-enoyl-CoA Hydratase, Chain A, domain 1"/>
    <property type="match status" value="1"/>
</dbReference>
<organism evidence="3 4">
    <name type="scientific">Tistrella mobilis</name>
    <dbReference type="NCBI Taxonomy" id="171437"/>
    <lineage>
        <taxon>Bacteria</taxon>
        <taxon>Pseudomonadati</taxon>
        <taxon>Pseudomonadota</taxon>
        <taxon>Alphaproteobacteria</taxon>
        <taxon>Geminicoccales</taxon>
        <taxon>Geminicoccaceae</taxon>
        <taxon>Tistrella</taxon>
    </lineage>
</organism>
<dbReference type="GO" id="GO:0003824">
    <property type="term" value="F:catalytic activity"/>
    <property type="evidence" value="ECO:0007669"/>
    <property type="project" value="InterPro"/>
</dbReference>
<dbReference type="InterPro" id="IPR029045">
    <property type="entry name" value="ClpP/crotonase-like_dom_sf"/>
</dbReference>
<name>A0A162JUT6_9PROT</name>
<comment type="caution">
    <text evidence="3">The sequence shown here is derived from an EMBL/GenBank/DDBJ whole genome shotgun (WGS) entry which is preliminary data.</text>
</comment>
<evidence type="ECO:0000256" key="1">
    <source>
        <dbReference type="ARBA" id="ARBA00005254"/>
    </source>
</evidence>
<dbReference type="PANTHER" id="PTHR11941">
    <property type="entry name" value="ENOYL-COA HYDRATASE-RELATED"/>
    <property type="match status" value="1"/>
</dbReference>
<dbReference type="CDD" id="cd06558">
    <property type="entry name" value="crotonase-like"/>
    <property type="match status" value="1"/>
</dbReference>
<protein>
    <submittedName>
        <fullName evidence="3">Enoyl-CoA hydratase</fullName>
    </submittedName>
</protein>
<evidence type="ECO:0000313" key="3">
    <source>
        <dbReference type="EMBL" id="KYO49921.1"/>
    </source>
</evidence>
<dbReference type="InterPro" id="IPR001753">
    <property type="entry name" value="Enoyl-CoA_hydra/iso"/>
</dbReference>
<evidence type="ECO:0000256" key="2">
    <source>
        <dbReference type="RuleBase" id="RU003707"/>
    </source>
</evidence>
<evidence type="ECO:0000313" key="4">
    <source>
        <dbReference type="Proteomes" id="UP000075787"/>
    </source>
</evidence>
<dbReference type="EMBL" id="LPZR01000213">
    <property type="protein sequence ID" value="KYO49921.1"/>
    <property type="molecule type" value="Genomic_DNA"/>
</dbReference>
<dbReference type="PROSITE" id="PS00166">
    <property type="entry name" value="ENOYL_COA_HYDRATASE"/>
    <property type="match status" value="1"/>
</dbReference>
<dbReference type="GO" id="GO:0006635">
    <property type="term" value="P:fatty acid beta-oxidation"/>
    <property type="evidence" value="ECO:0007669"/>
    <property type="project" value="TreeGrafter"/>
</dbReference>
<dbReference type="Proteomes" id="UP000075787">
    <property type="component" value="Unassembled WGS sequence"/>
</dbReference>
<dbReference type="GeneID" id="97240512"/>
<dbReference type="AlphaFoldDB" id="A0A162JUT6"/>
<comment type="similarity">
    <text evidence="1 2">Belongs to the enoyl-CoA hydratase/isomerase family.</text>
</comment>
<accession>A0A162JUT6</accession>
<dbReference type="RefSeq" id="WP_062769407.1">
    <property type="nucleotide sequence ID" value="NZ_CP121045.1"/>
</dbReference>
<dbReference type="PANTHER" id="PTHR11941:SF54">
    <property type="entry name" value="ENOYL-COA HYDRATASE, MITOCHONDRIAL"/>
    <property type="match status" value="1"/>
</dbReference>